<evidence type="ECO:0000313" key="8">
    <source>
        <dbReference type="Proteomes" id="UP001174909"/>
    </source>
</evidence>
<evidence type="ECO:0000256" key="2">
    <source>
        <dbReference type="ARBA" id="ARBA00022737"/>
    </source>
</evidence>
<dbReference type="SUPFAM" id="SSF141072">
    <property type="entry name" value="CalX-like"/>
    <property type="match status" value="2"/>
</dbReference>
<evidence type="ECO:0000313" key="7">
    <source>
        <dbReference type="EMBL" id="CAI8033858.1"/>
    </source>
</evidence>
<feature type="signal peptide" evidence="5">
    <location>
        <begin position="1"/>
        <end position="20"/>
    </location>
</feature>
<dbReference type="PANTHER" id="PTHR11878">
    <property type="entry name" value="SODIUM/CALCIUM EXCHANGER"/>
    <property type="match status" value="1"/>
</dbReference>
<evidence type="ECO:0000256" key="3">
    <source>
        <dbReference type="ARBA" id="ARBA00022837"/>
    </source>
</evidence>
<reference evidence="7" key="1">
    <citation type="submission" date="2023-03" db="EMBL/GenBank/DDBJ databases">
        <authorList>
            <person name="Steffen K."/>
            <person name="Cardenas P."/>
        </authorList>
    </citation>
    <scope>NUCLEOTIDE SEQUENCE</scope>
</reference>
<dbReference type="PANTHER" id="PTHR11878:SF65">
    <property type="entry name" value="NA_CA-EXCHANGE PROTEIN, ISOFORM G"/>
    <property type="match status" value="1"/>
</dbReference>
<dbReference type="AlphaFoldDB" id="A0AA35SR96"/>
<accession>A0AA35SR96</accession>
<dbReference type="GO" id="GO:0030001">
    <property type="term" value="P:metal ion transport"/>
    <property type="evidence" value="ECO:0007669"/>
    <property type="project" value="TreeGrafter"/>
</dbReference>
<dbReference type="InterPro" id="IPR038081">
    <property type="entry name" value="CalX-like_sf"/>
</dbReference>
<dbReference type="Gene3D" id="2.60.40.2030">
    <property type="match status" value="1"/>
</dbReference>
<dbReference type="InterPro" id="IPR051171">
    <property type="entry name" value="CaCA"/>
</dbReference>
<dbReference type="SMART" id="SM00237">
    <property type="entry name" value="Calx_beta"/>
    <property type="match status" value="1"/>
</dbReference>
<keyword evidence="2" id="KW-0677">Repeat</keyword>
<sequence length="275" mass="31455">MALLKIAFAFMTAAIQLVYSNDDIYLVGRTYIEYLRTVGLFLSPLLPEPLKPERHLFYFYFDYCLRFELLRDGITVMEEDVGTVDLCITYRGDNVPPVIDAAFQERTYVFSMENGDRMCFSVTIVDDNEIEYSEYFYFRFDAINSSLTYSYFFDETYITVTDNEAFRIGLESSSYSVLESDGVVTICVTADRGDGSEVYTATLSSINITTQGLVDHGSLDQQLTLSASLGRQCFNITITNDDVVEEDEFFQLTLTSIARNSSNLFLTKKQHHWLL</sequence>
<gene>
    <name evidence="7" type="ORF">GBAR_LOCUS19095</name>
</gene>
<keyword evidence="4" id="KW-0406">Ion transport</keyword>
<dbReference type="InterPro" id="IPR003644">
    <property type="entry name" value="Calx_beta"/>
</dbReference>
<dbReference type="GO" id="GO:0016020">
    <property type="term" value="C:membrane"/>
    <property type="evidence" value="ECO:0007669"/>
    <property type="project" value="InterPro"/>
</dbReference>
<proteinExistence type="predicted"/>
<comment type="caution">
    <text evidence="7">The sequence shown here is derived from an EMBL/GenBank/DDBJ whole genome shotgun (WGS) entry which is preliminary data.</text>
</comment>
<evidence type="ECO:0000259" key="6">
    <source>
        <dbReference type="SMART" id="SM00237"/>
    </source>
</evidence>
<keyword evidence="1 5" id="KW-0732">Signal</keyword>
<dbReference type="EMBL" id="CASHTH010002700">
    <property type="protein sequence ID" value="CAI8033858.1"/>
    <property type="molecule type" value="Genomic_DNA"/>
</dbReference>
<dbReference type="Proteomes" id="UP001174909">
    <property type="component" value="Unassembled WGS sequence"/>
</dbReference>
<evidence type="ECO:0000256" key="5">
    <source>
        <dbReference type="SAM" id="SignalP"/>
    </source>
</evidence>
<evidence type="ECO:0000256" key="4">
    <source>
        <dbReference type="ARBA" id="ARBA00023065"/>
    </source>
</evidence>
<organism evidence="7 8">
    <name type="scientific">Geodia barretti</name>
    <name type="common">Barrett's horny sponge</name>
    <dbReference type="NCBI Taxonomy" id="519541"/>
    <lineage>
        <taxon>Eukaryota</taxon>
        <taxon>Metazoa</taxon>
        <taxon>Porifera</taxon>
        <taxon>Demospongiae</taxon>
        <taxon>Heteroscleromorpha</taxon>
        <taxon>Tetractinellida</taxon>
        <taxon>Astrophorina</taxon>
        <taxon>Geodiidae</taxon>
        <taxon>Geodia</taxon>
    </lineage>
</organism>
<dbReference type="GO" id="GO:0007154">
    <property type="term" value="P:cell communication"/>
    <property type="evidence" value="ECO:0007669"/>
    <property type="project" value="InterPro"/>
</dbReference>
<protein>
    <recommendedName>
        <fullName evidence="6">Calx-beta domain-containing protein</fullName>
    </recommendedName>
</protein>
<feature type="domain" description="Calx-beta" evidence="6">
    <location>
        <begin position="156"/>
        <end position="255"/>
    </location>
</feature>
<keyword evidence="3" id="KW-0106">Calcium</keyword>
<dbReference type="Pfam" id="PF03160">
    <property type="entry name" value="Calx-beta"/>
    <property type="match status" value="2"/>
</dbReference>
<evidence type="ECO:0000256" key="1">
    <source>
        <dbReference type="ARBA" id="ARBA00022729"/>
    </source>
</evidence>
<feature type="chain" id="PRO_5041299489" description="Calx-beta domain-containing protein" evidence="5">
    <location>
        <begin position="21"/>
        <end position="275"/>
    </location>
</feature>
<name>A0AA35SR96_GEOBA</name>
<keyword evidence="4" id="KW-0813">Transport</keyword>
<keyword evidence="8" id="KW-1185">Reference proteome</keyword>